<dbReference type="PANTHER" id="PTHR17630:SF44">
    <property type="entry name" value="PROTEIN AIM2"/>
    <property type="match status" value="1"/>
</dbReference>
<keyword evidence="2" id="KW-0378">Hydrolase</keyword>
<accession>A0A9P5Q3W8</accession>
<dbReference type="OrthoDB" id="10019231at2759"/>
<name>A0A9P5Q3W8_9AGAR</name>
<dbReference type="InterPro" id="IPR029058">
    <property type="entry name" value="AB_hydrolase_fold"/>
</dbReference>
<evidence type="ECO:0000313" key="3">
    <source>
        <dbReference type="Proteomes" id="UP000772434"/>
    </source>
</evidence>
<dbReference type="EMBL" id="JADNRY010000003">
    <property type="protein sequence ID" value="KAF9077646.1"/>
    <property type="molecule type" value="Genomic_DNA"/>
</dbReference>
<dbReference type="Pfam" id="PF01738">
    <property type="entry name" value="DLH"/>
    <property type="match status" value="1"/>
</dbReference>
<dbReference type="GO" id="GO:0016787">
    <property type="term" value="F:hydrolase activity"/>
    <property type="evidence" value="ECO:0007669"/>
    <property type="project" value="UniProtKB-KW"/>
</dbReference>
<protein>
    <submittedName>
        <fullName evidence="2">Dienelactone hydrolase endo-1,3,1,4-beta-D-glucanase</fullName>
    </submittedName>
</protein>
<feature type="domain" description="Dienelactone hydrolase" evidence="1">
    <location>
        <begin position="25"/>
        <end position="257"/>
    </location>
</feature>
<dbReference type="PANTHER" id="PTHR17630">
    <property type="entry name" value="DIENELACTONE HYDROLASE"/>
    <property type="match status" value="1"/>
</dbReference>
<evidence type="ECO:0000259" key="1">
    <source>
        <dbReference type="Pfam" id="PF01738"/>
    </source>
</evidence>
<evidence type="ECO:0000313" key="2">
    <source>
        <dbReference type="EMBL" id="KAF9077646.1"/>
    </source>
</evidence>
<comment type="caution">
    <text evidence="2">The sequence shown here is derived from an EMBL/GenBank/DDBJ whole genome shotgun (WGS) entry which is preliminary data.</text>
</comment>
<dbReference type="SUPFAM" id="SSF53474">
    <property type="entry name" value="alpha/beta-Hydrolases"/>
    <property type="match status" value="1"/>
</dbReference>
<proteinExistence type="predicted"/>
<organism evidence="2 3">
    <name type="scientific">Rhodocollybia butyracea</name>
    <dbReference type="NCBI Taxonomy" id="206335"/>
    <lineage>
        <taxon>Eukaryota</taxon>
        <taxon>Fungi</taxon>
        <taxon>Dikarya</taxon>
        <taxon>Basidiomycota</taxon>
        <taxon>Agaricomycotina</taxon>
        <taxon>Agaricomycetes</taxon>
        <taxon>Agaricomycetidae</taxon>
        <taxon>Agaricales</taxon>
        <taxon>Marasmiineae</taxon>
        <taxon>Omphalotaceae</taxon>
        <taxon>Rhodocollybia</taxon>
    </lineage>
</organism>
<dbReference type="AlphaFoldDB" id="A0A9P5Q3W8"/>
<dbReference type="InterPro" id="IPR002925">
    <property type="entry name" value="Dienelactn_hydro"/>
</dbReference>
<dbReference type="Gene3D" id="3.40.50.1820">
    <property type="entry name" value="alpha/beta hydrolase"/>
    <property type="match status" value="1"/>
</dbReference>
<keyword evidence="3" id="KW-1185">Reference proteome</keyword>
<gene>
    <name evidence="2" type="ORF">BDP27DRAFT_1311397</name>
</gene>
<sequence>MASCPDCKKGCILPGEPKGNMVDGAYLAAGPGDTSRGIILLTDIFGLPLVNSKIIADRLADNLKCDVWVPDLFQGKPPITIDKLKTPEVVGEKINWPSFLWNIIPSIPAIFRNRPPVAYPRAATFVEKLRSEKKYGKLGAVGYCFGGSVGLIMASKDLLDSVVICHPGTPSKEEINAIKIPSSWACAEEDMAFKPETRRMAEELLATRKGKDNFVEYEFKDYKGTVHGFAARPRLDVPEAMAGFEGAMEQTIKWFDKTLV</sequence>
<dbReference type="Proteomes" id="UP000772434">
    <property type="component" value="Unassembled WGS sequence"/>
</dbReference>
<reference evidence="2" key="1">
    <citation type="submission" date="2020-11" db="EMBL/GenBank/DDBJ databases">
        <authorList>
            <consortium name="DOE Joint Genome Institute"/>
            <person name="Ahrendt S."/>
            <person name="Riley R."/>
            <person name="Andreopoulos W."/>
            <person name="Labutti K."/>
            <person name="Pangilinan J."/>
            <person name="Ruiz-Duenas F.J."/>
            <person name="Barrasa J.M."/>
            <person name="Sanchez-Garcia M."/>
            <person name="Camarero S."/>
            <person name="Miyauchi S."/>
            <person name="Serrano A."/>
            <person name="Linde D."/>
            <person name="Babiker R."/>
            <person name="Drula E."/>
            <person name="Ayuso-Fernandez I."/>
            <person name="Pacheco R."/>
            <person name="Padilla G."/>
            <person name="Ferreira P."/>
            <person name="Barriuso J."/>
            <person name="Kellner H."/>
            <person name="Castanera R."/>
            <person name="Alfaro M."/>
            <person name="Ramirez L."/>
            <person name="Pisabarro A.G."/>
            <person name="Kuo A."/>
            <person name="Tritt A."/>
            <person name="Lipzen A."/>
            <person name="He G."/>
            <person name="Yan M."/>
            <person name="Ng V."/>
            <person name="Cullen D."/>
            <person name="Martin F."/>
            <person name="Rosso M.-N."/>
            <person name="Henrissat B."/>
            <person name="Hibbett D."/>
            <person name="Martinez A.T."/>
            <person name="Grigoriev I.V."/>
        </authorList>
    </citation>
    <scope>NUCLEOTIDE SEQUENCE</scope>
    <source>
        <strain evidence="2">AH 40177</strain>
    </source>
</reference>